<evidence type="ECO:0000313" key="2">
    <source>
        <dbReference type="EMBL" id="KAK7269201.1"/>
    </source>
</evidence>
<proteinExistence type="predicted"/>
<keyword evidence="3" id="KW-1185">Reference proteome</keyword>
<name>A0AAN9IDX5_CROPI</name>
<gene>
    <name evidence="2" type="ORF">RIF29_21919</name>
</gene>
<protein>
    <recommendedName>
        <fullName evidence="4">Secreted protein</fullName>
    </recommendedName>
</protein>
<feature type="chain" id="PRO_5042881036" description="Secreted protein" evidence="1">
    <location>
        <begin position="35"/>
        <end position="72"/>
    </location>
</feature>
<organism evidence="2 3">
    <name type="scientific">Crotalaria pallida</name>
    <name type="common">Smooth rattlebox</name>
    <name type="synonym">Crotalaria striata</name>
    <dbReference type="NCBI Taxonomy" id="3830"/>
    <lineage>
        <taxon>Eukaryota</taxon>
        <taxon>Viridiplantae</taxon>
        <taxon>Streptophyta</taxon>
        <taxon>Embryophyta</taxon>
        <taxon>Tracheophyta</taxon>
        <taxon>Spermatophyta</taxon>
        <taxon>Magnoliopsida</taxon>
        <taxon>eudicotyledons</taxon>
        <taxon>Gunneridae</taxon>
        <taxon>Pentapetalae</taxon>
        <taxon>rosids</taxon>
        <taxon>fabids</taxon>
        <taxon>Fabales</taxon>
        <taxon>Fabaceae</taxon>
        <taxon>Papilionoideae</taxon>
        <taxon>50 kb inversion clade</taxon>
        <taxon>genistoids sensu lato</taxon>
        <taxon>core genistoids</taxon>
        <taxon>Crotalarieae</taxon>
        <taxon>Crotalaria</taxon>
    </lineage>
</organism>
<dbReference type="Proteomes" id="UP001372338">
    <property type="component" value="Unassembled WGS sequence"/>
</dbReference>
<evidence type="ECO:0008006" key="4">
    <source>
        <dbReference type="Google" id="ProtNLM"/>
    </source>
</evidence>
<accession>A0AAN9IDX5</accession>
<evidence type="ECO:0000313" key="3">
    <source>
        <dbReference type="Proteomes" id="UP001372338"/>
    </source>
</evidence>
<dbReference type="EMBL" id="JAYWIO010000004">
    <property type="protein sequence ID" value="KAK7269201.1"/>
    <property type="molecule type" value="Genomic_DNA"/>
</dbReference>
<comment type="caution">
    <text evidence="2">The sequence shown here is derived from an EMBL/GenBank/DDBJ whole genome shotgun (WGS) entry which is preliminary data.</text>
</comment>
<sequence>MGTGCGMMKHTHSTILKTVLSWMVVFDALTMVDLIPSTPTGDGTPTIVTCPDKDFKRIHFLLELTIKARIHF</sequence>
<reference evidence="2 3" key="1">
    <citation type="submission" date="2024-01" db="EMBL/GenBank/DDBJ databases">
        <title>The genomes of 5 underutilized Papilionoideae crops provide insights into root nodulation and disease resistanc.</title>
        <authorList>
            <person name="Yuan L."/>
        </authorList>
    </citation>
    <scope>NUCLEOTIDE SEQUENCE [LARGE SCALE GENOMIC DNA]</scope>
    <source>
        <strain evidence="2">ZHUSHIDOU_FW_LH</strain>
        <tissue evidence="2">Leaf</tissue>
    </source>
</reference>
<evidence type="ECO:0000256" key="1">
    <source>
        <dbReference type="SAM" id="SignalP"/>
    </source>
</evidence>
<feature type="signal peptide" evidence="1">
    <location>
        <begin position="1"/>
        <end position="34"/>
    </location>
</feature>
<dbReference type="AlphaFoldDB" id="A0AAN9IDX5"/>
<keyword evidence="1" id="KW-0732">Signal</keyword>